<reference evidence="2" key="1">
    <citation type="submission" date="2020-06" db="EMBL/GenBank/DDBJ databases">
        <title>Characterization of fructooligosaccharide metabolism and fructooligosaccharide-degrading enzymes in human commensal butyrate producers.</title>
        <authorList>
            <person name="Tanno H."/>
            <person name="Fujii T."/>
            <person name="Hirano K."/>
            <person name="Maeno S."/>
            <person name="Tonozuka T."/>
            <person name="Sakamoto M."/>
            <person name="Ohkuma M."/>
            <person name="Tochio T."/>
            <person name="Endo A."/>
        </authorList>
    </citation>
    <scope>NUCLEOTIDE SEQUENCE</scope>
    <source>
        <strain evidence="2">JCM 17466</strain>
    </source>
</reference>
<sequence>MNYRESAEELMESMKVLRKNTALQCLSDMSQGEMAVLCYLLFSHNGASAGELTAEFKVRSSRTAAILNGLERKGYAVRSSDPEDKRRVRVYITEKGKKFAWKEHEDAIRHFEYILQDIGQEDSYHLVRIIKRITKQLEEQSGN</sequence>
<dbReference type="Pfam" id="PF12802">
    <property type="entry name" value="MarR_2"/>
    <property type="match status" value="1"/>
</dbReference>
<dbReference type="EMBL" id="BLYI01000031">
    <property type="protein sequence ID" value="GFO85254.1"/>
    <property type="molecule type" value="Genomic_DNA"/>
</dbReference>
<organism evidence="2 3">
    <name type="scientific">Anaerostipes butyraticus</name>
    <dbReference type="NCBI Taxonomy" id="645466"/>
    <lineage>
        <taxon>Bacteria</taxon>
        <taxon>Bacillati</taxon>
        <taxon>Bacillota</taxon>
        <taxon>Clostridia</taxon>
        <taxon>Lachnospirales</taxon>
        <taxon>Lachnospiraceae</taxon>
        <taxon>Anaerostipes</taxon>
    </lineage>
</organism>
<dbReference type="Gene3D" id="1.10.10.10">
    <property type="entry name" value="Winged helix-like DNA-binding domain superfamily/Winged helix DNA-binding domain"/>
    <property type="match status" value="1"/>
</dbReference>
<dbReference type="GO" id="GO:0006950">
    <property type="term" value="P:response to stress"/>
    <property type="evidence" value="ECO:0007669"/>
    <property type="project" value="TreeGrafter"/>
</dbReference>
<dbReference type="InterPro" id="IPR036390">
    <property type="entry name" value="WH_DNA-bd_sf"/>
</dbReference>
<proteinExistence type="predicted"/>
<dbReference type="PROSITE" id="PS50995">
    <property type="entry name" value="HTH_MARR_2"/>
    <property type="match status" value="1"/>
</dbReference>
<dbReference type="InterPro" id="IPR036388">
    <property type="entry name" value="WH-like_DNA-bd_sf"/>
</dbReference>
<name>A0A916VCJ2_9FIRM</name>
<dbReference type="AlphaFoldDB" id="A0A916VCJ2"/>
<dbReference type="PANTHER" id="PTHR33164">
    <property type="entry name" value="TRANSCRIPTIONAL REGULATOR, MARR FAMILY"/>
    <property type="match status" value="1"/>
</dbReference>
<evidence type="ECO:0000259" key="1">
    <source>
        <dbReference type="PROSITE" id="PS50995"/>
    </source>
</evidence>
<dbReference type="Proteomes" id="UP000613208">
    <property type="component" value="Unassembled WGS sequence"/>
</dbReference>
<dbReference type="SUPFAM" id="SSF46785">
    <property type="entry name" value="Winged helix' DNA-binding domain"/>
    <property type="match status" value="1"/>
</dbReference>
<dbReference type="SMART" id="SM00347">
    <property type="entry name" value="HTH_MARR"/>
    <property type="match status" value="1"/>
</dbReference>
<dbReference type="PANTHER" id="PTHR33164:SF43">
    <property type="entry name" value="HTH-TYPE TRANSCRIPTIONAL REPRESSOR YETL"/>
    <property type="match status" value="1"/>
</dbReference>
<protein>
    <recommendedName>
        <fullName evidence="1">HTH marR-type domain-containing protein</fullName>
    </recommendedName>
</protein>
<dbReference type="InterPro" id="IPR039422">
    <property type="entry name" value="MarR/SlyA-like"/>
</dbReference>
<accession>A0A916VCJ2</accession>
<dbReference type="InterPro" id="IPR000835">
    <property type="entry name" value="HTH_MarR-typ"/>
</dbReference>
<evidence type="ECO:0000313" key="3">
    <source>
        <dbReference type="Proteomes" id="UP000613208"/>
    </source>
</evidence>
<evidence type="ECO:0000313" key="2">
    <source>
        <dbReference type="EMBL" id="GFO85254.1"/>
    </source>
</evidence>
<comment type="caution">
    <text evidence="2">The sequence shown here is derived from an EMBL/GenBank/DDBJ whole genome shotgun (WGS) entry which is preliminary data.</text>
</comment>
<keyword evidence="3" id="KW-1185">Reference proteome</keyword>
<feature type="domain" description="HTH marR-type" evidence="1">
    <location>
        <begin position="3"/>
        <end position="135"/>
    </location>
</feature>
<gene>
    <name evidence="2" type="ORF">ANBU17_16010</name>
</gene>
<dbReference type="GO" id="GO:0003700">
    <property type="term" value="F:DNA-binding transcription factor activity"/>
    <property type="evidence" value="ECO:0007669"/>
    <property type="project" value="InterPro"/>
</dbReference>
<dbReference type="RefSeq" id="WP_201310955.1">
    <property type="nucleotide sequence ID" value="NZ_BLYI01000031.1"/>
</dbReference>